<dbReference type="Pfam" id="PF01734">
    <property type="entry name" value="Patatin"/>
    <property type="match status" value="1"/>
</dbReference>
<feature type="transmembrane region" description="Helical" evidence="2">
    <location>
        <begin position="263"/>
        <end position="280"/>
    </location>
</feature>
<protein>
    <recommendedName>
        <fullName evidence="3">PNPLA domain-containing protein</fullName>
    </recommendedName>
</protein>
<reference evidence="5" key="1">
    <citation type="submission" date="2017-06" db="EMBL/GenBank/DDBJ databases">
        <title>Genome analysis of Fimbriiglobus ruber SP5, the first member of the order Planctomycetales with confirmed chitinolytic capability.</title>
        <authorList>
            <person name="Ravin N.V."/>
            <person name="Rakitin A.L."/>
            <person name="Ivanova A.A."/>
            <person name="Beletsky A.V."/>
            <person name="Kulichevskaya I.S."/>
            <person name="Mardanov A.V."/>
            <person name="Dedysh S.N."/>
        </authorList>
    </citation>
    <scope>NUCLEOTIDE SEQUENCE [LARGE SCALE GENOMIC DNA]</scope>
    <source>
        <strain evidence="5">SP5</strain>
    </source>
</reference>
<accession>A0A225DJ22</accession>
<feature type="transmembrane region" description="Helical" evidence="2">
    <location>
        <begin position="206"/>
        <end position="226"/>
    </location>
</feature>
<dbReference type="AlphaFoldDB" id="A0A225DJ22"/>
<feature type="transmembrane region" description="Helical" evidence="2">
    <location>
        <begin position="112"/>
        <end position="131"/>
    </location>
</feature>
<feature type="transmembrane region" description="Helical" evidence="2">
    <location>
        <begin position="62"/>
        <end position="82"/>
    </location>
</feature>
<dbReference type="GO" id="GO:0006629">
    <property type="term" value="P:lipid metabolic process"/>
    <property type="evidence" value="ECO:0007669"/>
    <property type="project" value="UniProtKB-KW"/>
</dbReference>
<dbReference type="Proteomes" id="UP000214646">
    <property type="component" value="Unassembled WGS sequence"/>
</dbReference>
<dbReference type="InterPro" id="IPR002641">
    <property type="entry name" value="PNPLA_dom"/>
</dbReference>
<evidence type="ECO:0000256" key="2">
    <source>
        <dbReference type="SAM" id="Phobius"/>
    </source>
</evidence>
<keyword evidence="1" id="KW-0443">Lipid metabolism</keyword>
<organism evidence="4 5">
    <name type="scientific">Fimbriiglobus ruber</name>
    <dbReference type="NCBI Taxonomy" id="1908690"/>
    <lineage>
        <taxon>Bacteria</taxon>
        <taxon>Pseudomonadati</taxon>
        <taxon>Planctomycetota</taxon>
        <taxon>Planctomycetia</taxon>
        <taxon>Gemmatales</taxon>
        <taxon>Gemmataceae</taxon>
        <taxon>Fimbriiglobus</taxon>
    </lineage>
</organism>
<keyword evidence="5" id="KW-1185">Reference proteome</keyword>
<sequence length="775" mass="85334">MGLFVRGVRFLVLIVEPVLSWLVAYPLILLEIVLFCAVSWAGFGTTFGLPDLVWEEWGPWQFFAGLSVSLLFGNVLFVRYMLDTRAGAPDFGERLSLFAFSSNELVRKAGGFLFWTWVPTLAVFYVPKVVIRYWGSDVPSVLKPAPTPAIPVLPMLAGLVLGVLFTVGLVWAAERTGVTGWIARTRVFRTLPGIASGRIPGAQWPLHAFAAMMAAIPALFLTLFGIESLFDAIWSPVWLLCLILALLNLFYGFLVFHLSGFQYVFLLLCVALGAVSNYQFPFKMSFPGLDRYDPAAGLQTLPNLDEDPATTLPPGVEPVNLVQTPAMLEQFHRNWTSDDGPGKGTDTKPKLVIVCTSGGGIRAAVWTAAVLEQLESEFQGKQGTGFQNHIRLFTGASGGMVGAALYASRFGAPSPPAVPLSEQLGEDSLWPTVQTMLFRDLPAIGTPLPTRKDRGRSLEEAWYRNTKEWPTRDDQPSPLGRVLTEMHLKEDHGRPSPLESTFKDLRDAEAAARRPSLVFAPMLVEDCRRVLISNLDLADLTRAEVGSLNSKLDPPGAVPPSRLSPNVQSVSAFEFWRYFPAAYDTFKVGTAARMNATFPYVGVAVNLPSRPPRRVVDAGYFDDYGLDLAALWVYRYREQLAAHTSGVVLIEVRAYPLRTQKILFESGDGKSDLITWGLSELSTPAEALLNLYGRGAYFRNDQLMQLTARAMNGMKDPGFFTTMTLECESETAALSWTLPKSERDSVIAEAKTGQRSNFRTSVSKLKTWFGNGGGP</sequence>
<dbReference type="SUPFAM" id="SSF52151">
    <property type="entry name" value="FabD/lysophospholipase-like"/>
    <property type="match status" value="1"/>
</dbReference>
<comment type="caution">
    <text evidence="4">The sequence shown here is derived from an EMBL/GenBank/DDBJ whole genome shotgun (WGS) entry which is preliminary data.</text>
</comment>
<feature type="transmembrane region" description="Helical" evidence="2">
    <location>
        <begin position="21"/>
        <end position="42"/>
    </location>
</feature>
<gene>
    <name evidence="4" type="ORF">FRUB_06596</name>
</gene>
<name>A0A225DJ22_9BACT</name>
<feature type="domain" description="PNPLA" evidence="3">
    <location>
        <begin position="355"/>
        <end position="629"/>
    </location>
</feature>
<dbReference type="InterPro" id="IPR016035">
    <property type="entry name" value="Acyl_Trfase/lysoPLipase"/>
</dbReference>
<dbReference type="Gene3D" id="3.40.1090.10">
    <property type="entry name" value="Cytosolic phospholipase A2 catalytic domain"/>
    <property type="match status" value="1"/>
</dbReference>
<feature type="transmembrane region" description="Helical" evidence="2">
    <location>
        <begin position="151"/>
        <end position="172"/>
    </location>
</feature>
<evidence type="ECO:0000259" key="3">
    <source>
        <dbReference type="Pfam" id="PF01734"/>
    </source>
</evidence>
<keyword evidence="2" id="KW-0812">Transmembrane</keyword>
<keyword evidence="2" id="KW-0472">Membrane</keyword>
<evidence type="ECO:0000256" key="1">
    <source>
        <dbReference type="ARBA" id="ARBA00023098"/>
    </source>
</evidence>
<evidence type="ECO:0000313" key="4">
    <source>
        <dbReference type="EMBL" id="OWK37476.1"/>
    </source>
</evidence>
<evidence type="ECO:0000313" key="5">
    <source>
        <dbReference type="Proteomes" id="UP000214646"/>
    </source>
</evidence>
<feature type="transmembrane region" description="Helical" evidence="2">
    <location>
        <begin position="232"/>
        <end position="256"/>
    </location>
</feature>
<keyword evidence="2" id="KW-1133">Transmembrane helix</keyword>
<proteinExistence type="predicted"/>
<dbReference type="EMBL" id="NIDE01000014">
    <property type="protein sequence ID" value="OWK37476.1"/>
    <property type="molecule type" value="Genomic_DNA"/>
</dbReference>